<feature type="region of interest" description="Disordered" evidence="1">
    <location>
        <begin position="1"/>
        <end position="26"/>
    </location>
</feature>
<protein>
    <submittedName>
        <fullName evidence="2">Uncharacterized protein</fullName>
    </submittedName>
</protein>
<evidence type="ECO:0000256" key="1">
    <source>
        <dbReference type="SAM" id="MobiDB-lite"/>
    </source>
</evidence>
<dbReference type="EMBL" id="GBRH01220055">
    <property type="protein sequence ID" value="JAD77840.1"/>
    <property type="molecule type" value="Transcribed_RNA"/>
</dbReference>
<reference evidence="2" key="2">
    <citation type="journal article" date="2015" name="Data Brief">
        <title>Shoot transcriptome of the giant reed, Arundo donax.</title>
        <authorList>
            <person name="Barrero R.A."/>
            <person name="Guerrero F.D."/>
            <person name="Moolhuijzen P."/>
            <person name="Goolsby J.A."/>
            <person name="Tidwell J."/>
            <person name="Bellgard S.E."/>
            <person name="Bellgard M.I."/>
        </authorList>
    </citation>
    <scope>NUCLEOTIDE SEQUENCE</scope>
    <source>
        <tissue evidence="2">Shoot tissue taken approximately 20 cm above the soil surface</tissue>
    </source>
</reference>
<evidence type="ECO:0000313" key="2">
    <source>
        <dbReference type="EMBL" id="JAD77840.1"/>
    </source>
</evidence>
<dbReference type="AlphaFoldDB" id="A0A0A9CWS1"/>
<accession>A0A0A9CWS1</accession>
<sequence length="46" mass="5028">MEPLNKHPTKAPPKQMLTTSPSASVFPAKPRSVEMLSSGSFTTPEW</sequence>
<proteinExistence type="predicted"/>
<organism evidence="2">
    <name type="scientific">Arundo donax</name>
    <name type="common">Giant reed</name>
    <name type="synonym">Donax arundinaceus</name>
    <dbReference type="NCBI Taxonomy" id="35708"/>
    <lineage>
        <taxon>Eukaryota</taxon>
        <taxon>Viridiplantae</taxon>
        <taxon>Streptophyta</taxon>
        <taxon>Embryophyta</taxon>
        <taxon>Tracheophyta</taxon>
        <taxon>Spermatophyta</taxon>
        <taxon>Magnoliopsida</taxon>
        <taxon>Liliopsida</taxon>
        <taxon>Poales</taxon>
        <taxon>Poaceae</taxon>
        <taxon>PACMAD clade</taxon>
        <taxon>Arundinoideae</taxon>
        <taxon>Arundineae</taxon>
        <taxon>Arundo</taxon>
    </lineage>
</organism>
<reference evidence="2" key="1">
    <citation type="submission" date="2014-09" db="EMBL/GenBank/DDBJ databases">
        <authorList>
            <person name="Magalhaes I.L.F."/>
            <person name="Oliveira U."/>
            <person name="Santos F.R."/>
            <person name="Vidigal T.H.D.A."/>
            <person name="Brescovit A.D."/>
            <person name="Santos A.J."/>
        </authorList>
    </citation>
    <scope>NUCLEOTIDE SEQUENCE</scope>
    <source>
        <tissue evidence="2">Shoot tissue taken approximately 20 cm above the soil surface</tissue>
    </source>
</reference>
<name>A0A0A9CWS1_ARUDO</name>